<evidence type="ECO:0000313" key="3">
    <source>
        <dbReference type="EMBL" id="SVC70119.1"/>
    </source>
</evidence>
<dbReference type="Gene3D" id="3.30.1370.110">
    <property type="match status" value="1"/>
</dbReference>
<gene>
    <name evidence="3" type="ORF">METZ01_LOCUS322973</name>
</gene>
<organism evidence="3">
    <name type="scientific">marine metagenome</name>
    <dbReference type="NCBI Taxonomy" id="408172"/>
    <lineage>
        <taxon>unclassified sequences</taxon>
        <taxon>metagenomes</taxon>
        <taxon>ecological metagenomes</taxon>
    </lineage>
</organism>
<feature type="region of interest" description="Disordered" evidence="1">
    <location>
        <begin position="1"/>
        <end position="21"/>
    </location>
</feature>
<protein>
    <recommendedName>
        <fullName evidence="2">Smr domain-containing protein</fullName>
    </recommendedName>
</protein>
<dbReference type="SMART" id="SM00463">
    <property type="entry name" value="SMR"/>
    <property type="match status" value="1"/>
</dbReference>
<name>A0A382P9Q0_9ZZZZ</name>
<dbReference type="SUPFAM" id="SSF160443">
    <property type="entry name" value="SMR domain-like"/>
    <property type="match status" value="1"/>
</dbReference>
<sequence length="186" mass="20347">MTQANDPKSRSSKGLSGEEIQLWRDVTKRDVVLPGRIYRADTEPPSSPRPKGSEHGKATDSVPVVKTHPTKPSEIPVGAGLDKRTAQKLRRGQIPIEARIDLHGMTQPEAHTALSVALERAQSEGCRCLLVITGKGTRREHGGVLKAMVPRWLNEPVNKARVLAIRGARPQHGGDGAVYVLLRKQR</sequence>
<evidence type="ECO:0000259" key="2">
    <source>
        <dbReference type="PROSITE" id="PS50828"/>
    </source>
</evidence>
<reference evidence="3" key="1">
    <citation type="submission" date="2018-05" db="EMBL/GenBank/DDBJ databases">
        <authorList>
            <person name="Lanie J.A."/>
            <person name="Ng W.-L."/>
            <person name="Kazmierczak K.M."/>
            <person name="Andrzejewski T.M."/>
            <person name="Davidsen T.M."/>
            <person name="Wayne K.J."/>
            <person name="Tettelin H."/>
            <person name="Glass J.I."/>
            <person name="Rusch D."/>
            <person name="Podicherti R."/>
            <person name="Tsui H.-C.T."/>
            <person name="Winkler M.E."/>
        </authorList>
    </citation>
    <scope>NUCLEOTIDE SEQUENCE</scope>
</reference>
<dbReference type="PANTHER" id="PTHR35562">
    <property type="entry name" value="DNA ENDONUCLEASE SMRA-RELATED"/>
    <property type="match status" value="1"/>
</dbReference>
<dbReference type="InterPro" id="IPR036063">
    <property type="entry name" value="Smr_dom_sf"/>
</dbReference>
<dbReference type="AlphaFoldDB" id="A0A382P9Q0"/>
<dbReference type="PROSITE" id="PS50828">
    <property type="entry name" value="SMR"/>
    <property type="match status" value="1"/>
</dbReference>
<dbReference type="InterPro" id="IPR002625">
    <property type="entry name" value="Smr_dom"/>
</dbReference>
<dbReference type="EMBL" id="UINC01105861">
    <property type="protein sequence ID" value="SVC70119.1"/>
    <property type="molecule type" value="Genomic_DNA"/>
</dbReference>
<dbReference type="Pfam" id="PF01713">
    <property type="entry name" value="Smr"/>
    <property type="match status" value="1"/>
</dbReference>
<accession>A0A382P9Q0</accession>
<feature type="region of interest" description="Disordered" evidence="1">
    <location>
        <begin position="33"/>
        <end position="78"/>
    </location>
</feature>
<dbReference type="PANTHER" id="PTHR35562:SF2">
    <property type="entry name" value="DNA ENDONUCLEASE SMRA-RELATED"/>
    <property type="match status" value="1"/>
</dbReference>
<evidence type="ECO:0000256" key="1">
    <source>
        <dbReference type="SAM" id="MobiDB-lite"/>
    </source>
</evidence>
<feature type="domain" description="Smr" evidence="2">
    <location>
        <begin position="100"/>
        <end position="183"/>
    </location>
</feature>
<proteinExistence type="predicted"/>